<dbReference type="GO" id="GO:0000398">
    <property type="term" value="P:mRNA splicing, via spliceosome"/>
    <property type="evidence" value="ECO:0007669"/>
    <property type="project" value="InterPro"/>
</dbReference>
<evidence type="ECO:0000256" key="9">
    <source>
        <dbReference type="ARBA" id="ARBA00022763"/>
    </source>
</evidence>
<dbReference type="Gene3D" id="3.30.40.10">
    <property type="entry name" value="Zinc/RING finger domain, C3HC4 (zinc finger)"/>
    <property type="match status" value="1"/>
</dbReference>
<keyword evidence="8" id="KW-0677">Repeat</keyword>
<protein>
    <recommendedName>
        <fullName evidence="16">Pre-mRNA-processing factor 19</fullName>
        <ecNumber evidence="16">2.3.2.27</ecNumber>
    </recommendedName>
</protein>
<dbReference type="GO" id="GO:0071006">
    <property type="term" value="C:U2-type catalytic step 1 spliceosome"/>
    <property type="evidence" value="ECO:0007669"/>
    <property type="project" value="TreeGrafter"/>
</dbReference>
<dbReference type="PANTHER" id="PTHR43995">
    <property type="entry name" value="PRE-MRNA-PROCESSING FACTOR 19"/>
    <property type="match status" value="1"/>
</dbReference>
<proteinExistence type="inferred from homology"/>
<dbReference type="Pfam" id="PF08662">
    <property type="entry name" value="eIF2A"/>
    <property type="match status" value="1"/>
</dbReference>
<dbReference type="AlphaFoldDB" id="A0A6A6HMX3"/>
<dbReference type="EC" id="2.3.2.27" evidence="16"/>
<dbReference type="InterPro" id="IPR013979">
    <property type="entry name" value="TIF_beta_prop-like"/>
</dbReference>
<dbReference type="InterPro" id="IPR038959">
    <property type="entry name" value="Prp19"/>
</dbReference>
<dbReference type="InterPro" id="IPR055340">
    <property type="entry name" value="RING-Ubox_PRP19"/>
</dbReference>
<accession>A0A6A6HMX3</accession>
<evidence type="ECO:0000256" key="13">
    <source>
        <dbReference type="ARBA" id="ARBA00023204"/>
    </source>
</evidence>
<keyword evidence="19" id="KW-1185">Reference proteome</keyword>
<evidence type="ECO:0000256" key="1">
    <source>
        <dbReference type="ARBA" id="ARBA00004123"/>
    </source>
</evidence>
<evidence type="ECO:0000313" key="19">
    <source>
        <dbReference type="Proteomes" id="UP000800092"/>
    </source>
</evidence>
<dbReference type="GO" id="GO:0061630">
    <property type="term" value="F:ubiquitin protein ligase activity"/>
    <property type="evidence" value="ECO:0007669"/>
    <property type="project" value="UniProtKB-UniRule"/>
</dbReference>
<dbReference type="Proteomes" id="UP000800092">
    <property type="component" value="Unassembled WGS sequence"/>
</dbReference>
<keyword evidence="9 16" id="KW-0227">DNA damage</keyword>
<feature type="domain" description="U-box" evidence="17">
    <location>
        <begin position="1"/>
        <end position="70"/>
    </location>
</feature>
<dbReference type="GO" id="GO:0070534">
    <property type="term" value="P:protein K63-linked ubiquitination"/>
    <property type="evidence" value="ECO:0007669"/>
    <property type="project" value="UniProtKB-UniRule"/>
</dbReference>
<organism evidence="18 19">
    <name type="scientific">Viridothelium virens</name>
    <name type="common">Speckled blister lichen</name>
    <name type="synonym">Trypethelium virens</name>
    <dbReference type="NCBI Taxonomy" id="1048519"/>
    <lineage>
        <taxon>Eukaryota</taxon>
        <taxon>Fungi</taxon>
        <taxon>Dikarya</taxon>
        <taxon>Ascomycota</taxon>
        <taxon>Pezizomycotina</taxon>
        <taxon>Dothideomycetes</taxon>
        <taxon>Dothideomycetes incertae sedis</taxon>
        <taxon>Trypetheliales</taxon>
        <taxon>Trypetheliaceae</taxon>
        <taxon>Viridothelium</taxon>
    </lineage>
</organism>
<comment type="similarity">
    <text evidence="3 16">Belongs to the WD repeat PRP19 family.</text>
</comment>
<keyword evidence="12 16" id="KW-0508">mRNA splicing</keyword>
<dbReference type="CDD" id="cd16656">
    <property type="entry name" value="RING-Ubox_PRP19"/>
    <property type="match status" value="1"/>
</dbReference>
<dbReference type="GO" id="GO:0005737">
    <property type="term" value="C:cytoplasm"/>
    <property type="evidence" value="ECO:0007669"/>
    <property type="project" value="TreeGrafter"/>
</dbReference>
<keyword evidence="6 16" id="KW-0808">Transferase</keyword>
<evidence type="ECO:0000256" key="4">
    <source>
        <dbReference type="ARBA" id="ARBA00022574"/>
    </source>
</evidence>
<keyword evidence="5 16" id="KW-0507">mRNA processing</keyword>
<dbReference type="GO" id="GO:0006281">
    <property type="term" value="P:DNA repair"/>
    <property type="evidence" value="ECO:0007669"/>
    <property type="project" value="UniProtKB-KW"/>
</dbReference>
<evidence type="ECO:0000256" key="2">
    <source>
        <dbReference type="ARBA" id="ARBA00004906"/>
    </source>
</evidence>
<reference evidence="18" key="1">
    <citation type="journal article" date="2020" name="Stud. Mycol.">
        <title>101 Dothideomycetes genomes: a test case for predicting lifestyles and emergence of pathogens.</title>
        <authorList>
            <person name="Haridas S."/>
            <person name="Albert R."/>
            <person name="Binder M."/>
            <person name="Bloem J."/>
            <person name="Labutti K."/>
            <person name="Salamov A."/>
            <person name="Andreopoulos B."/>
            <person name="Baker S."/>
            <person name="Barry K."/>
            <person name="Bills G."/>
            <person name="Bluhm B."/>
            <person name="Cannon C."/>
            <person name="Castanera R."/>
            <person name="Culley D."/>
            <person name="Daum C."/>
            <person name="Ezra D."/>
            <person name="Gonzalez J."/>
            <person name="Henrissat B."/>
            <person name="Kuo A."/>
            <person name="Liang C."/>
            <person name="Lipzen A."/>
            <person name="Lutzoni F."/>
            <person name="Magnuson J."/>
            <person name="Mondo S."/>
            <person name="Nolan M."/>
            <person name="Ohm R."/>
            <person name="Pangilinan J."/>
            <person name="Park H.-J."/>
            <person name="Ramirez L."/>
            <person name="Alfaro M."/>
            <person name="Sun H."/>
            <person name="Tritt A."/>
            <person name="Yoshinaga Y."/>
            <person name="Zwiers L.-H."/>
            <person name="Turgeon B."/>
            <person name="Goodwin S."/>
            <person name="Spatafora J."/>
            <person name="Crous P."/>
            <person name="Grigoriev I."/>
        </authorList>
    </citation>
    <scope>NUCLEOTIDE SEQUENCE</scope>
    <source>
        <strain evidence="18">Tuck. ex Michener</strain>
    </source>
</reference>
<evidence type="ECO:0000256" key="6">
    <source>
        <dbReference type="ARBA" id="ARBA00022679"/>
    </source>
</evidence>
<keyword evidence="11" id="KW-0697">Rotamase</keyword>
<comment type="function">
    <text evidence="16">Ubiquitin-protein ligase which is mainly involved pre-mRNA splicing and DNA repair. Required for pre-mRNA splicing as component of the spliceosome.</text>
</comment>
<dbReference type="InterPro" id="IPR015943">
    <property type="entry name" value="WD40/YVTN_repeat-like_dom_sf"/>
</dbReference>
<sequence>MLCAISGEPPQAPVASRKSGNVFEKRLVEAYISEHGTDPVNGEDLSVDDLVELKTARVVRPRPPTLTSIPSLLSVFQNEWDALVLETYQMKQQLAQTRQELSTALYQHDAAVRVIARVTKERDEARDTLSKLSITGNGTASGTNGDAMQVDAQTVPEAIAAKVDATQQKLSSTRRKRAVPKDWATPERIETFDVTGSIPTSHRKSKALAVNDTKKLALVAGPQGTADICDLTEQEIAQSLKCSGTATDALWWNDRPVIATSTGAIEIFEGDAQIAKIRAHAGPATAVALHPCGDLLGSVGQDKSFALYDLTSSKVILHVFTDSELTTCKFHPDGHLFAVGAVSGQIQVFDVKTGANMANFDGAGSVQTLAFSENGTWLATAMKAQTTISIWDLRKSAELKVHDIGNPITNVIWDYTGQFLAAAGPGSVTVLHYAKSSKSWSEPFRKAIPASAIEWGAQAQSIVVLGTDGTVSTLGGE</sequence>
<evidence type="ECO:0000256" key="5">
    <source>
        <dbReference type="ARBA" id="ARBA00022664"/>
    </source>
</evidence>
<dbReference type="SUPFAM" id="SSF50978">
    <property type="entry name" value="WD40 repeat-like"/>
    <property type="match status" value="1"/>
</dbReference>
<keyword evidence="7 16" id="KW-0747">Spliceosome</keyword>
<comment type="subunit">
    <text evidence="16">Homotetramer.</text>
</comment>
<dbReference type="PANTHER" id="PTHR43995:SF1">
    <property type="entry name" value="PRE-MRNA-PROCESSING FACTOR 19"/>
    <property type="match status" value="1"/>
</dbReference>
<keyword evidence="13 16" id="KW-0234">DNA repair</keyword>
<name>A0A6A6HMX3_VIRVR</name>
<dbReference type="GO" id="GO:0003755">
    <property type="term" value="F:peptidyl-prolyl cis-trans isomerase activity"/>
    <property type="evidence" value="ECO:0007669"/>
    <property type="project" value="UniProtKB-KW"/>
</dbReference>
<dbReference type="InterPro" id="IPR001680">
    <property type="entry name" value="WD40_rpt"/>
</dbReference>
<dbReference type="FunFam" id="3.30.40.10:FF:000027">
    <property type="entry name" value="Pre-mRNA-processing factor 19, putative"/>
    <property type="match status" value="1"/>
</dbReference>
<evidence type="ECO:0000256" key="15">
    <source>
        <dbReference type="PROSITE-ProRule" id="PRU00221"/>
    </source>
</evidence>
<dbReference type="InterPro" id="IPR013083">
    <property type="entry name" value="Znf_RING/FYVE/PHD"/>
</dbReference>
<dbReference type="GO" id="GO:0000974">
    <property type="term" value="C:Prp19 complex"/>
    <property type="evidence" value="ECO:0007669"/>
    <property type="project" value="UniProtKB-UniRule"/>
</dbReference>
<evidence type="ECO:0000259" key="17">
    <source>
        <dbReference type="PROSITE" id="PS51698"/>
    </source>
</evidence>
<keyword evidence="14 16" id="KW-0539">Nucleus</keyword>
<keyword evidence="10 16" id="KW-0833">Ubl conjugation pathway</keyword>
<evidence type="ECO:0000256" key="7">
    <source>
        <dbReference type="ARBA" id="ARBA00022728"/>
    </source>
</evidence>
<dbReference type="Pfam" id="PF08606">
    <property type="entry name" value="Prp19"/>
    <property type="match status" value="1"/>
</dbReference>
<keyword evidence="11" id="KW-0413">Isomerase</keyword>
<feature type="repeat" description="WD" evidence="15">
    <location>
        <begin position="277"/>
        <end position="318"/>
    </location>
</feature>
<keyword evidence="4 15" id="KW-0853">WD repeat</keyword>
<dbReference type="SMART" id="SM00504">
    <property type="entry name" value="Ubox"/>
    <property type="match status" value="1"/>
</dbReference>
<evidence type="ECO:0000256" key="10">
    <source>
        <dbReference type="ARBA" id="ARBA00022786"/>
    </source>
</evidence>
<gene>
    <name evidence="18" type="ORF">EV356DRAFT_478602</name>
</gene>
<dbReference type="PROSITE" id="PS51698">
    <property type="entry name" value="U_BOX"/>
    <property type="match status" value="1"/>
</dbReference>
<dbReference type="PROSITE" id="PS50082">
    <property type="entry name" value="WD_REPEATS_2"/>
    <property type="match status" value="1"/>
</dbReference>
<evidence type="ECO:0000256" key="14">
    <source>
        <dbReference type="ARBA" id="ARBA00023242"/>
    </source>
</evidence>
<evidence type="ECO:0000256" key="3">
    <source>
        <dbReference type="ARBA" id="ARBA00006388"/>
    </source>
</evidence>
<comment type="subcellular location">
    <subcellularLocation>
        <location evidence="1 16">Nucleus</location>
    </subcellularLocation>
</comment>
<dbReference type="EMBL" id="ML991774">
    <property type="protein sequence ID" value="KAF2238800.1"/>
    <property type="molecule type" value="Genomic_DNA"/>
</dbReference>
<evidence type="ECO:0000313" key="18">
    <source>
        <dbReference type="EMBL" id="KAF2238800.1"/>
    </source>
</evidence>
<evidence type="ECO:0000256" key="16">
    <source>
        <dbReference type="RuleBase" id="RU367101"/>
    </source>
</evidence>
<dbReference type="InterPro" id="IPR036322">
    <property type="entry name" value="WD40_repeat_dom_sf"/>
</dbReference>
<dbReference type="OrthoDB" id="687049at2759"/>
<dbReference type="SUPFAM" id="SSF57850">
    <property type="entry name" value="RING/U-box"/>
    <property type="match status" value="1"/>
</dbReference>
<dbReference type="InterPro" id="IPR003613">
    <property type="entry name" value="Ubox_domain"/>
</dbReference>
<dbReference type="SMART" id="SM00320">
    <property type="entry name" value="WD40"/>
    <property type="match status" value="4"/>
</dbReference>
<evidence type="ECO:0000256" key="8">
    <source>
        <dbReference type="ARBA" id="ARBA00022737"/>
    </source>
</evidence>
<comment type="catalytic activity">
    <reaction evidence="16">
        <text>S-ubiquitinyl-[E2 ubiquitin-conjugating enzyme]-L-cysteine + [acceptor protein]-L-lysine = [E2 ubiquitin-conjugating enzyme]-L-cysteine + N(6)-ubiquitinyl-[acceptor protein]-L-lysine.</text>
        <dbReference type="EC" id="2.3.2.27"/>
    </reaction>
</comment>
<evidence type="ECO:0000256" key="11">
    <source>
        <dbReference type="ARBA" id="ARBA00023110"/>
    </source>
</evidence>
<comment type="pathway">
    <text evidence="2 16">Protein modification; protein ubiquitination.</text>
</comment>
<dbReference type="UniPathway" id="UPA00143"/>
<dbReference type="Gene3D" id="2.130.10.10">
    <property type="entry name" value="YVTN repeat-like/Quinoprotein amine dehydrogenase"/>
    <property type="match status" value="1"/>
</dbReference>
<evidence type="ECO:0000256" key="12">
    <source>
        <dbReference type="ARBA" id="ARBA00023187"/>
    </source>
</evidence>
<dbReference type="InterPro" id="IPR013915">
    <property type="entry name" value="Prp19_cc"/>
</dbReference>